<dbReference type="InterPro" id="IPR043128">
    <property type="entry name" value="Rev_trsase/Diguanyl_cyclase"/>
</dbReference>
<keyword evidence="3" id="KW-0548">Nucleotidyltransferase</keyword>
<dbReference type="Gramene" id="Tc05v2_t010600.1">
    <property type="protein sequence ID" value="Tc05v2_p010600.1"/>
    <property type="gene ID" value="Tc05v2_g010600"/>
</dbReference>
<keyword evidence="3" id="KW-0808">Transferase</keyword>
<reference evidence="3" key="2">
    <citation type="submission" date="2025-08" db="UniProtKB">
        <authorList>
            <consortium name="RefSeq"/>
        </authorList>
    </citation>
    <scope>IDENTIFICATION</scope>
</reference>
<dbReference type="InterPro" id="IPR043502">
    <property type="entry name" value="DNA/RNA_pol_sf"/>
</dbReference>
<dbReference type="Gene3D" id="3.10.10.10">
    <property type="entry name" value="HIV Type 1 Reverse Transcriptase, subunit A, domain 1"/>
    <property type="match status" value="1"/>
</dbReference>
<evidence type="ECO:0000313" key="2">
    <source>
        <dbReference type="Proteomes" id="UP000694886"/>
    </source>
</evidence>
<proteinExistence type="predicted"/>
<gene>
    <name evidence="3" type="primary">LOC108661955</name>
</gene>
<dbReference type="InterPro" id="IPR053134">
    <property type="entry name" value="RNA-dir_DNA_polymerase"/>
</dbReference>
<sequence length="165" mass="19334">MVANLQGVNRVMKVIAAHLDDLKSVSPWGAPVLFVKKKDGSLRLCINYQQLNKVTIKNKYPLPRVDDLFDQLQGTQCFSKIDLHPGHHQLKIKQEDVPKTAFYTRYRHDEFLVMSFEITNALTAFMDMMNWVFKSYLNDFVVVFIDDILVYSRSKEEHEHLRIVF</sequence>
<dbReference type="KEGG" id="tcc:108661955"/>
<feature type="domain" description="Reverse transcriptase" evidence="1">
    <location>
        <begin position="35"/>
        <end position="161"/>
    </location>
</feature>
<dbReference type="CDD" id="cd01647">
    <property type="entry name" value="RT_LTR"/>
    <property type="match status" value="1"/>
</dbReference>
<evidence type="ECO:0000313" key="3">
    <source>
        <dbReference type="RefSeq" id="XP_017976439.1"/>
    </source>
</evidence>
<dbReference type="GO" id="GO:0003964">
    <property type="term" value="F:RNA-directed DNA polymerase activity"/>
    <property type="evidence" value="ECO:0007669"/>
    <property type="project" value="UniProtKB-KW"/>
</dbReference>
<dbReference type="InterPro" id="IPR000477">
    <property type="entry name" value="RT_dom"/>
</dbReference>
<keyword evidence="3" id="KW-0695">RNA-directed DNA polymerase</keyword>
<dbReference type="Proteomes" id="UP000694886">
    <property type="component" value="Chromosome 5"/>
</dbReference>
<dbReference type="Gene3D" id="3.30.70.270">
    <property type="match status" value="1"/>
</dbReference>
<dbReference type="SUPFAM" id="SSF56672">
    <property type="entry name" value="DNA/RNA polymerases"/>
    <property type="match status" value="1"/>
</dbReference>
<dbReference type="PANTHER" id="PTHR24559:SF447">
    <property type="entry name" value="RNA-DIRECTED DNA POLYMERASE HOMOLOG"/>
    <property type="match status" value="1"/>
</dbReference>
<dbReference type="Pfam" id="PF00078">
    <property type="entry name" value="RVT_1"/>
    <property type="match status" value="1"/>
</dbReference>
<accession>A0AB32WFQ9</accession>
<dbReference type="AlphaFoldDB" id="A0AB32WFQ9"/>
<protein>
    <submittedName>
        <fullName evidence="3">RNA-directed DNA polymerase homolog</fullName>
    </submittedName>
</protein>
<dbReference type="GeneID" id="108661955"/>
<reference evidence="2" key="1">
    <citation type="journal article" date="1997" name="Nucleic Acids Res.">
        <title>tRNAscan-SE: a program for improved detection of transfer RNA genes in genomic sequence.</title>
        <authorList>
            <person name="Lowe T.M."/>
            <person name="Eddy S.R."/>
        </authorList>
    </citation>
    <scope>NUCLEOTIDE SEQUENCE [LARGE SCALE GENOMIC DNA]</scope>
    <source>
        <strain evidence="2">r\B97-61/B2</strain>
    </source>
</reference>
<dbReference type="PANTHER" id="PTHR24559">
    <property type="entry name" value="TRANSPOSON TY3-I GAG-POL POLYPROTEIN"/>
    <property type="match status" value="1"/>
</dbReference>
<name>A0AB32WFQ9_THECC</name>
<organism evidence="2 3">
    <name type="scientific">Theobroma cacao</name>
    <name type="common">Cacao</name>
    <name type="synonym">Cocoa</name>
    <dbReference type="NCBI Taxonomy" id="3641"/>
    <lineage>
        <taxon>Eukaryota</taxon>
        <taxon>Viridiplantae</taxon>
        <taxon>Streptophyta</taxon>
        <taxon>Embryophyta</taxon>
        <taxon>Tracheophyta</taxon>
        <taxon>Spermatophyta</taxon>
        <taxon>Magnoliopsida</taxon>
        <taxon>eudicotyledons</taxon>
        <taxon>Gunneridae</taxon>
        <taxon>Pentapetalae</taxon>
        <taxon>rosids</taxon>
        <taxon>malvids</taxon>
        <taxon>Malvales</taxon>
        <taxon>Malvaceae</taxon>
        <taxon>Byttnerioideae</taxon>
        <taxon>Theobroma</taxon>
    </lineage>
</organism>
<evidence type="ECO:0000259" key="1">
    <source>
        <dbReference type="Pfam" id="PF00078"/>
    </source>
</evidence>
<dbReference type="RefSeq" id="XP_017976439.1">
    <property type="nucleotide sequence ID" value="XM_018120950.1"/>
</dbReference>